<dbReference type="AlphaFoldDB" id="A0A3A2Z891"/>
<feature type="region of interest" description="Disordered" evidence="1">
    <location>
        <begin position="230"/>
        <end position="261"/>
    </location>
</feature>
<name>A0A3A2Z891_9EURO</name>
<dbReference type="STRING" id="2070753.A0A3A2Z891"/>
<dbReference type="OrthoDB" id="2663223at2759"/>
<sequence>MPRGPIILSSKDDWQIWLNQIKVFAKSRGVWEYVDPDCTTPKTITEPPAPRCSDIRSTAKSLRELSNDELTRWLLLTADHDMAMKRYEQARGRLGEVHMEIIHTVSKPNQQYLIGRETPRDSLLRLAEEFSHRPMMSMEKFRERWDAMMLNPPDGNIDNWLGKWCFLYKKGKELKAPEVHGTWPLISFLEAVRDAAPQFVYKWYGRQFMTESIDFPCLLRDFRKWKQPIPDRTYAPETSSNGTSDTTSEASTPNSFEKPASEVPVRAFSGLAIVCRP</sequence>
<evidence type="ECO:0000313" key="2">
    <source>
        <dbReference type="EMBL" id="RJE17507.1"/>
    </source>
</evidence>
<evidence type="ECO:0000313" key="3">
    <source>
        <dbReference type="Proteomes" id="UP000266188"/>
    </source>
</evidence>
<dbReference type="Proteomes" id="UP000266188">
    <property type="component" value="Unassembled WGS sequence"/>
</dbReference>
<keyword evidence="3" id="KW-1185">Reference proteome</keyword>
<reference evidence="3" key="1">
    <citation type="submission" date="2017-02" db="EMBL/GenBank/DDBJ databases">
        <authorList>
            <person name="Tafer H."/>
            <person name="Lopandic K."/>
        </authorList>
    </citation>
    <scope>NUCLEOTIDE SEQUENCE [LARGE SCALE GENOMIC DNA]</scope>
    <source>
        <strain evidence="3">CBS 366.77</strain>
    </source>
</reference>
<dbReference type="EMBL" id="MVGC01000881">
    <property type="protein sequence ID" value="RJE17507.1"/>
    <property type="molecule type" value="Genomic_DNA"/>
</dbReference>
<proteinExistence type="predicted"/>
<feature type="compositionally biased region" description="Polar residues" evidence="1">
    <location>
        <begin position="236"/>
        <end position="255"/>
    </location>
</feature>
<evidence type="ECO:0000256" key="1">
    <source>
        <dbReference type="SAM" id="MobiDB-lite"/>
    </source>
</evidence>
<accession>A0A3A2Z891</accession>
<gene>
    <name evidence="2" type="ORF">PHISCL_10157</name>
</gene>
<organism evidence="2 3">
    <name type="scientific">Aspergillus sclerotialis</name>
    <dbReference type="NCBI Taxonomy" id="2070753"/>
    <lineage>
        <taxon>Eukaryota</taxon>
        <taxon>Fungi</taxon>
        <taxon>Dikarya</taxon>
        <taxon>Ascomycota</taxon>
        <taxon>Pezizomycotina</taxon>
        <taxon>Eurotiomycetes</taxon>
        <taxon>Eurotiomycetidae</taxon>
        <taxon>Eurotiales</taxon>
        <taxon>Aspergillaceae</taxon>
        <taxon>Aspergillus</taxon>
        <taxon>Aspergillus subgen. Polypaecilum</taxon>
    </lineage>
</organism>
<comment type="caution">
    <text evidence="2">The sequence shown here is derived from an EMBL/GenBank/DDBJ whole genome shotgun (WGS) entry which is preliminary data.</text>
</comment>
<protein>
    <submittedName>
        <fullName evidence="2">Uncharacterized protein</fullName>
    </submittedName>
</protein>